<dbReference type="PANTHER" id="PTHR33785">
    <property type="entry name" value="OS06G0550800 PROTEIN"/>
    <property type="match status" value="1"/>
</dbReference>
<sequence length="251" mass="28894">MDFENVIKIFDSCWFEMEILKSQPRSSSLSVFEANPDQENEEKQSKPEISRIPSRRKRSMSADSTSFDSVLSLSPDSVLFAPKLETIFSAKESIIEGKEEEEEEPKPAHDFQEHVSKKKAAARTRRRKRNTFGGGESKSLSDLEFEELKGFMDLGFVFTEEDNKDSRLVEIVPGLQRLKGRDQISDNHDHESANNISRPYLSEAWDVLEMKKEEEKSPLLTMNRKIPALSNEIDMKDHLKWWAHTVASTVR</sequence>
<comment type="caution">
    <text evidence="2">The sequence shown here is derived from an EMBL/GenBank/DDBJ whole genome shotgun (WGS) entry which is preliminary data.</text>
</comment>
<proteinExistence type="predicted"/>
<name>A0AA39RVF9_ACESA</name>
<dbReference type="PANTHER" id="PTHR33785:SF12">
    <property type="entry name" value="DUF1685 FAMILY PROTEIN"/>
    <property type="match status" value="1"/>
</dbReference>
<feature type="region of interest" description="Disordered" evidence="1">
    <location>
        <begin position="96"/>
        <end position="136"/>
    </location>
</feature>
<gene>
    <name evidence="2" type="ORF">LWI29_027158</name>
</gene>
<organism evidence="2 3">
    <name type="scientific">Acer saccharum</name>
    <name type="common">Sugar maple</name>
    <dbReference type="NCBI Taxonomy" id="4024"/>
    <lineage>
        <taxon>Eukaryota</taxon>
        <taxon>Viridiplantae</taxon>
        <taxon>Streptophyta</taxon>
        <taxon>Embryophyta</taxon>
        <taxon>Tracheophyta</taxon>
        <taxon>Spermatophyta</taxon>
        <taxon>Magnoliopsida</taxon>
        <taxon>eudicotyledons</taxon>
        <taxon>Gunneridae</taxon>
        <taxon>Pentapetalae</taxon>
        <taxon>rosids</taxon>
        <taxon>malvids</taxon>
        <taxon>Sapindales</taxon>
        <taxon>Sapindaceae</taxon>
        <taxon>Hippocastanoideae</taxon>
        <taxon>Acereae</taxon>
        <taxon>Acer</taxon>
    </lineage>
</organism>
<evidence type="ECO:0000313" key="2">
    <source>
        <dbReference type="EMBL" id="KAK0579497.1"/>
    </source>
</evidence>
<reference evidence="2" key="1">
    <citation type="journal article" date="2022" name="Plant J.">
        <title>Strategies of tolerance reflected in two North American maple genomes.</title>
        <authorList>
            <person name="McEvoy S.L."/>
            <person name="Sezen U.U."/>
            <person name="Trouern-Trend A."/>
            <person name="McMahon S.M."/>
            <person name="Schaberg P.G."/>
            <person name="Yang J."/>
            <person name="Wegrzyn J.L."/>
            <person name="Swenson N.G."/>
        </authorList>
    </citation>
    <scope>NUCLEOTIDE SEQUENCE</scope>
    <source>
        <strain evidence="2">NS2018</strain>
    </source>
</reference>
<evidence type="ECO:0000313" key="3">
    <source>
        <dbReference type="Proteomes" id="UP001168877"/>
    </source>
</evidence>
<feature type="compositionally biased region" description="Basic and acidic residues" evidence="1">
    <location>
        <begin position="105"/>
        <end position="115"/>
    </location>
</feature>
<dbReference type="EMBL" id="JAUESC010000385">
    <property type="protein sequence ID" value="KAK0579497.1"/>
    <property type="molecule type" value="Genomic_DNA"/>
</dbReference>
<evidence type="ECO:0000256" key="1">
    <source>
        <dbReference type="SAM" id="MobiDB-lite"/>
    </source>
</evidence>
<dbReference type="Proteomes" id="UP001168877">
    <property type="component" value="Unassembled WGS sequence"/>
</dbReference>
<feature type="region of interest" description="Disordered" evidence="1">
    <location>
        <begin position="23"/>
        <end position="70"/>
    </location>
</feature>
<dbReference type="AlphaFoldDB" id="A0AA39RVF9"/>
<reference evidence="2" key="2">
    <citation type="submission" date="2023-06" db="EMBL/GenBank/DDBJ databases">
        <authorList>
            <person name="Swenson N.G."/>
            <person name="Wegrzyn J.L."/>
            <person name="Mcevoy S.L."/>
        </authorList>
    </citation>
    <scope>NUCLEOTIDE SEQUENCE</scope>
    <source>
        <strain evidence="2">NS2018</strain>
        <tissue evidence="2">Leaf</tissue>
    </source>
</reference>
<keyword evidence="3" id="KW-1185">Reference proteome</keyword>
<dbReference type="Pfam" id="PF07939">
    <property type="entry name" value="DUF1685"/>
    <property type="match status" value="1"/>
</dbReference>
<protein>
    <submittedName>
        <fullName evidence="2">Uncharacterized protein</fullName>
    </submittedName>
</protein>
<accession>A0AA39RVF9</accession>
<feature type="compositionally biased region" description="Basic residues" evidence="1">
    <location>
        <begin position="116"/>
        <end position="130"/>
    </location>
</feature>
<dbReference type="InterPro" id="IPR012881">
    <property type="entry name" value="DUF1685"/>
</dbReference>